<evidence type="ECO:0000256" key="8">
    <source>
        <dbReference type="ARBA" id="ARBA00023242"/>
    </source>
</evidence>
<evidence type="ECO:0000256" key="1">
    <source>
        <dbReference type="ARBA" id="ARBA00004123"/>
    </source>
</evidence>
<dbReference type="Proteomes" id="UP000232875">
    <property type="component" value="Unassembled WGS sequence"/>
</dbReference>
<comment type="activity regulation">
    <text evidence="11">Ubiquitination of histone H2B to form H2BK123ub1 is required for efficient DOT1 methyltransferase activity on histone H3.</text>
</comment>
<dbReference type="GO" id="GO:0032259">
    <property type="term" value="P:methylation"/>
    <property type="evidence" value="ECO:0007669"/>
    <property type="project" value="UniProtKB-KW"/>
</dbReference>
<dbReference type="Gene3D" id="3.40.50.150">
    <property type="entry name" value="Vaccinia Virus protein VP39"/>
    <property type="match status" value="1"/>
</dbReference>
<gene>
    <name evidence="14" type="primary">DOT1</name>
    <name evidence="14" type="ORF">MVES_000534</name>
</gene>
<feature type="region of interest" description="Disordered" evidence="12">
    <location>
        <begin position="94"/>
        <end position="115"/>
    </location>
</feature>
<dbReference type="PANTHER" id="PTHR21451">
    <property type="entry name" value="HISTONE H3 METHYLTRANSFERASE"/>
    <property type="match status" value="1"/>
</dbReference>
<comment type="subcellular location">
    <subcellularLocation>
        <location evidence="1 11">Nucleus</location>
    </subcellularLocation>
</comment>
<evidence type="ECO:0000256" key="11">
    <source>
        <dbReference type="RuleBase" id="RU271113"/>
    </source>
</evidence>
<keyword evidence="8 11" id="KW-0539">Nucleus</keyword>
<proteinExistence type="inferred from homology"/>
<protein>
    <recommendedName>
        <fullName evidence="3 11">Histone-lysine N-methyltransferase, H3 lysine-79 specific</fullName>
        <ecNumber evidence="2 11">2.1.1.360</ecNumber>
    </recommendedName>
    <alternativeName>
        <fullName evidence="9 11">Histone H3-K79 methyltransferase</fullName>
    </alternativeName>
</protein>
<dbReference type="AlphaFoldDB" id="A0A2N1JGB2"/>
<dbReference type="Gene3D" id="1.10.260.170">
    <property type="match status" value="1"/>
</dbReference>
<evidence type="ECO:0000256" key="9">
    <source>
        <dbReference type="ARBA" id="ARBA00029821"/>
    </source>
</evidence>
<feature type="domain" description="DOT1" evidence="13">
    <location>
        <begin position="232"/>
        <end position="472"/>
    </location>
</feature>
<comment type="catalytic activity">
    <reaction evidence="10 11">
        <text>L-lysyl(79)-[histone H3] + 3 S-adenosyl-L-methionine = N(6),N(6),N(6)-trimethyl-L-lysyl(79)-[histone H3] + 3 S-adenosyl-L-homocysteine + 3 H(+)</text>
        <dbReference type="Rhea" id="RHEA:60328"/>
        <dbReference type="Rhea" id="RHEA-COMP:15549"/>
        <dbReference type="Rhea" id="RHEA-COMP:15552"/>
        <dbReference type="ChEBI" id="CHEBI:15378"/>
        <dbReference type="ChEBI" id="CHEBI:29969"/>
        <dbReference type="ChEBI" id="CHEBI:57856"/>
        <dbReference type="ChEBI" id="CHEBI:59789"/>
        <dbReference type="ChEBI" id="CHEBI:61961"/>
        <dbReference type="EC" id="2.1.1.360"/>
    </reaction>
</comment>
<evidence type="ECO:0000256" key="10">
    <source>
        <dbReference type="ARBA" id="ARBA00047770"/>
    </source>
</evidence>
<evidence type="ECO:0000256" key="4">
    <source>
        <dbReference type="ARBA" id="ARBA00022603"/>
    </source>
</evidence>
<evidence type="ECO:0000313" key="15">
    <source>
        <dbReference type="Proteomes" id="UP000232875"/>
    </source>
</evidence>
<name>A0A2N1JGB2_9BASI</name>
<evidence type="ECO:0000256" key="12">
    <source>
        <dbReference type="SAM" id="MobiDB-lite"/>
    </source>
</evidence>
<organism evidence="14 15">
    <name type="scientific">Malassezia vespertilionis</name>
    <dbReference type="NCBI Taxonomy" id="2020962"/>
    <lineage>
        <taxon>Eukaryota</taxon>
        <taxon>Fungi</taxon>
        <taxon>Dikarya</taxon>
        <taxon>Basidiomycota</taxon>
        <taxon>Ustilaginomycotina</taxon>
        <taxon>Malasseziomycetes</taxon>
        <taxon>Malasseziales</taxon>
        <taxon>Malasseziaceae</taxon>
        <taxon>Malassezia</taxon>
    </lineage>
</organism>
<feature type="compositionally biased region" description="Polar residues" evidence="12">
    <location>
        <begin position="22"/>
        <end position="31"/>
    </location>
</feature>
<evidence type="ECO:0000256" key="7">
    <source>
        <dbReference type="ARBA" id="ARBA00022853"/>
    </source>
</evidence>
<keyword evidence="7 11" id="KW-0156">Chromatin regulator</keyword>
<dbReference type="EC" id="2.1.1.360" evidence="2 11"/>
<comment type="miscellaneous">
    <text evidence="11">In contrast to other lysine histone methyltransferases, it does not contain a SET domain, suggesting the existence of another mechanism for methylation of lysine residues of histones.</text>
</comment>
<feature type="region of interest" description="Disordered" evidence="12">
    <location>
        <begin position="1"/>
        <end position="51"/>
    </location>
</feature>
<dbReference type="InterPro" id="IPR025789">
    <property type="entry name" value="DOT1_dom"/>
</dbReference>
<dbReference type="GO" id="GO:0006281">
    <property type="term" value="P:DNA repair"/>
    <property type="evidence" value="ECO:0007669"/>
    <property type="project" value="TreeGrafter"/>
</dbReference>
<dbReference type="PANTHER" id="PTHR21451:SF0">
    <property type="entry name" value="HISTONE-LYSINE N-METHYLTRANSFERASE, H3 LYSINE-79 SPECIFIC"/>
    <property type="match status" value="1"/>
</dbReference>
<dbReference type="STRING" id="2020962.A0A2N1JGB2"/>
<dbReference type="OrthoDB" id="443402at2759"/>
<dbReference type="Pfam" id="PF08123">
    <property type="entry name" value="DOT1"/>
    <property type="match status" value="2"/>
</dbReference>
<comment type="similarity">
    <text evidence="11">Belongs to the class I-like SAM-binding methyltransferase superfamily. DOT1 family.</text>
</comment>
<dbReference type="PROSITE" id="PS51569">
    <property type="entry name" value="DOT1"/>
    <property type="match status" value="1"/>
</dbReference>
<comment type="function">
    <text evidence="11">Histone methyltransferase that specifically trimethylates histone H3 to form H3K79me3. This methylation is required for telomere silencing and for the pachytene checkpoint during the meiotic cell cycle by allowing the recruitment of RAD9 to double strand breaks. Nucleosomes are preferred as substrate compared to free histone.</text>
</comment>
<keyword evidence="6 11" id="KW-0949">S-adenosyl-L-methionine</keyword>
<feature type="compositionally biased region" description="Basic and acidic residues" evidence="12">
    <location>
        <begin position="104"/>
        <end position="115"/>
    </location>
</feature>
<accession>A0A2N1JGB2</accession>
<feature type="compositionally biased region" description="Basic and acidic residues" evidence="12">
    <location>
        <begin position="42"/>
        <end position="51"/>
    </location>
</feature>
<sequence>MDFFGAKKSGGKKAGGAGSAPRVTTTTQVKRTLSRKPPRPSAPEKHNALSEKIQKRIALDRHEADMRAREKQYRAAADTHAQEDLCSVQLAPPTKRVRTLPGAHSDDEKPNTTRAARSDYHIPRNIVPLQGYEPLRGEQAQRAINEPLITSRALVLASKVPYYPFFEGLEEPGVTLSYPARGAKESFLLLVSHDKDEYDPVLDLLRSVRVIVAHFVPPAYQAQFGDLGSLEISAHTGVPLHEVRARGSVRGSSVVSTSGSGSSTPLAESLDTDPILRSFTKARNRRHGPLFVRTVERFNETLERLKAQDVIEKHLEALGASYGLPELVWRTVQEQVYARAAAPHVEKLKQYEAFSDNVYGEMLPPFLSEVCQLAQLKPTSVFVDLGSGIGNLVLQASLQIGCEAYGYAFRPQTNETLSLLFLDLRDGAIIVSLRSFVPHDFRLTERTLSSPAAILRVEERRYTSGSARATTT</sequence>
<dbReference type="InterPro" id="IPR030445">
    <property type="entry name" value="H3-K79_meTrfase"/>
</dbReference>
<evidence type="ECO:0000313" key="14">
    <source>
        <dbReference type="EMBL" id="PKI85579.1"/>
    </source>
</evidence>
<evidence type="ECO:0000256" key="3">
    <source>
        <dbReference type="ARBA" id="ARBA00020987"/>
    </source>
</evidence>
<keyword evidence="5 11" id="KW-0808">Transferase</keyword>
<evidence type="ECO:0000259" key="13">
    <source>
        <dbReference type="PROSITE" id="PS51569"/>
    </source>
</evidence>
<dbReference type="SUPFAM" id="SSF53335">
    <property type="entry name" value="S-adenosyl-L-methionine-dependent methyltransferases"/>
    <property type="match status" value="1"/>
</dbReference>
<dbReference type="GO" id="GO:0005634">
    <property type="term" value="C:nucleus"/>
    <property type="evidence" value="ECO:0007669"/>
    <property type="project" value="UniProtKB-SubCell"/>
</dbReference>
<dbReference type="EMBL" id="KZ454987">
    <property type="protein sequence ID" value="PKI85579.1"/>
    <property type="molecule type" value="Genomic_DNA"/>
</dbReference>
<reference evidence="14 15" key="1">
    <citation type="submission" date="2017-10" db="EMBL/GenBank/DDBJ databases">
        <title>A novel species of cold-tolerant Malassezia isolated from bats.</title>
        <authorList>
            <person name="Lorch J.M."/>
            <person name="Palmer J.M."/>
            <person name="Vanderwolf K.J."/>
            <person name="Schmidt K.Z."/>
            <person name="Verant M.L."/>
            <person name="Weller T.J."/>
            <person name="Blehert D.S."/>
        </authorList>
    </citation>
    <scope>NUCLEOTIDE SEQUENCE [LARGE SCALE GENOMIC DNA]</scope>
    <source>
        <strain evidence="14 15">NWHC:44797-103</strain>
    </source>
</reference>
<evidence type="ECO:0000256" key="2">
    <source>
        <dbReference type="ARBA" id="ARBA00012190"/>
    </source>
</evidence>
<evidence type="ECO:0000256" key="6">
    <source>
        <dbReference type="ARBA" id="ARBA00022691"/>
    </source>
</evidence>
<dbReference type="InterPro" id="IPR029063">
    <property type="entry name" value="SAM-dependent_MTases_sf"/>
</dbReference>
<keyword evidence="15" id="KW-1185">Reference proteome</keyword>
<dbReference type="GO" id="GO:0140956">
    <property type="term" value="F:histone H3K79 trimethyltransferase activity"/>
    <property type="evidence" value="ECO:0007669"/>
    <property type="project" value="UniProtKB-EC"/>
</dbReference>
<evidence type="ECO:0000256" key="5">
    <source>
        <dbReference type="ARBA" id="ARBA00022679"/>
    </source>
</evidence>
<keyword evidence="4 11" id="KW-0489">Methyltransferase</keyword>
<dbReference type="GO" id="GO:0000077">
    <property type="term" value="P:DNA damage checkpoint signaling"/>
    <property type="evidence" value="ECO:0007669"/>
    <property type="project" value="TreeGrafter"/>
</dbReference>